<evidence type="ECO:0000313" key="2">
    <source>
        <dbReference type="Proteomes" id="UP001162992"/>
    </source>
</evidence>
<evidence type="ECO:0000313" key="1">
    <source>
        <dbReference type="EMBL" id="KAJ7542190.1"/>
    </source>
</evidence>
<comment type="caution">
    <text evidence="1">The sequence shown here is derived from an EMBL/GenBank/DDBJ whole genome shotgun (WGS) entry which is preliminary data.</text>
</comment>
<dbReference type="Proteomes" id="UP001162992">
    <property type="component" value="Chromosome 10"/>
</dbReference>
<name>A0ACC2CJJ1_DIPCM</name>
<reference evidence="2" key="1">
    <citation type="journal article" date="2024" name="Proc. Natl. Acad. Sci. U.S.A.">
        <title>Extraordinary preservation of gene collinearity over three hundred million years revealed in homosporous lycophytes.</title>
        <authorList>
            <person name="Li C."/>
            <person name="Wickell D."/>
            <person name="Kuo L.Y."/>
            <person name="Chen X."/>
            <person name="Nie B."/>
            <person name="Liao X."/>
            <person name="Peng D."/>
            <person name="Ji J."/>
            <person name="Jenkins J."/>
            <person name="Williams M."/>
            <person name="Shu S."/>
            <person name="Plott C."/>
            <person name="Barry K."/>
            <person name="Rajasekar S."/>
            <person name="Grimwood J."/>
            <person name="Han X."/>
            <person name="Sun S."/>
            <person name="Hou Z."/>
            <person name="He W."/>
            <person name="Dai G."/>
            <person name="Sun C."/>
            <person name="Schmutz J."/>
            <person name="Leebens-Mack J.H."/>
            <person name="Li F.W."/>
            <person name="Wang L."/>
        </authorList>
    </citation>
    <scope>NUCLEOTIDE SEQUENCE [LARGE SCALE GENOMIC DNA]</scope>
    <source>
        <strain evidence="2">cv. PW_Plant_1</strain>
    </source>
</reference>
<sequence length="795" mass="86860">MAFTVGMPPCFQALSVEDPRRALKALSGNACASPGFSSFLGEKVRFNQSSGKLYLYLSQSAGACRCSPAQGSHSSLKDGWPKKSDGSSYYNSDSLRRLNALEFQSSAVATANYTVAEDELRRGGNSTILGKDGQKNAAFFVNDKSVKDSELGDMLHVDGQTKSDNDENAISRLGVNKAIVDALEKRGITHLFPIQRAVLKPAMQGRDLIARAKTGTGKTLAFAIPIIHQILKEKEEGRTSRVFGRTPRALILAPTRELAKQVEKELMESAPSLSTLCVYGGVSITSQQRQLARGVDVAVGTPGRVIDLIDRGSLKLSTVQFMVLDEADQMLAVGFEEDVEKIMEQLQEGHQSMLFSATMPGWVKKLSRKFMQDPITIDLVGESDEKLAEGIKLYSISTISAAKRGILNDLIMVYGRGGKSIVFTQTKKDADEVSQALSRLVGCEALHGDITQNRRESIMKSFRDGKFSVLVATDVAARGLDISDVDLIIHYEIPNDPETFVHRSGRTGRAGKEGTAILMHTQQERRTLFRIEQDVGCKFEQIDPPHVSDVLRSSSAHATAAISKVHPEVKKYFLPTAEQLLEDKGIDALAAAIAHISGFSQPPVSRSLITHEEGSMTLRIVRSGRGGPPLISARSVMGTLAEIYPIATQNMGKICMIDEPNVEGAVFDLPEDVAKELLTKQMNPGDSIDVPAKLPRIQEDFSGRSSYGRFSSRGSFSGRGGQDFDFRGQGGRPSSRFRAQDDSFGYGGRTRSRDDDRFDRTFSRSVDRTRSMGGACFVCGQVGHKAVDCPEKRRR</sequence>
<protein>
    <submittedName>
        <fullName evidence="1">Uncharacterized protein</fullName>
    </submittedName>
</protein>
<accession>A0ACC2CJJ1</accession>
<organism evidence="1 2">
    <name type="scientific">Diphasiastrum complanatum</name>
    <name type="common">Issler's clubmoss</name>
    <name type="synonym">Lycopodium complanatum</name>
    <dbReference type="NCBI Taxonomy" id="34168"/>
    <lineage>
        <taxon>Eukaryota</taxon>
        <taxon>Viridiplantae</taxon>
        <taxon>Streptophyta</taxon>
        <taxon>Embryophyta</taxon>
        <taxon>Tracheophyta</taxon>
        <taxon>Lycopodiopsida</taxon>
        <taxon>Lycopodiales</taxon>
        <taxon>Lycopodiaceae</taxon>
        <taxon>Lycopodioideae</taxon>
        <taxon>Diphasiastrum</taxon>
    </lineage>
</organism>
<keyword evidence="2" id="KW-1185">Reference proteome</keyword>
<gene>
    <name evidence="1" type="ORF">O6H91_10G093800</name>
</gene>
<dbReference type="EMBL" id="CM055101">
    <property type="protein sequence ID" value="KAJ7542190.1"/>
    <property type="molecule type" value="Genomic_DNA"/>
</dbReference>
<proteinExistence type="predicted"/>